<proteinExistence type="inferred from homology"/>
<keyword evidence="2 5" id="KW-0378">Hydrolase</keyword>
<dbReference type="PANTHER" id="PTHR43248:SF25">
    <property type="entry name" value="AB HYDROLASE-1 DOMAIN-CONTAINING PROTEIN-RELATED"/>
    <property type="match status" value="1"/>
</dbReference>
<dbReference type="Gene3D" id="3.40.50.1820">
    <property type="entry name" value="alpha/beta hydrolase"/>
    <property type="match status" value="1"/>
</dbReference>
<dbReference type="PRINTS" id="PR00793">
    <property type="entry name" value="PROAMNOPTASE"/>
</dbReference>
<dbReference type="EMBL" id="QQSY01000006">
    <property type="protein sequence ID" value="RDI97302.1"/>
    <property type="molecule type" value="Genomic_DNA"/>
</dbReference>
<evidence type="ECO:0000256" key="3">
    <source>
        <dbReference type="SAM" id="MobiDB-lite"/>
    </source>
</evidence>
<dbReference type="AlphaFoldDB" id="A0A370K3T4"/>
<dbReference type="PANTHER" id="PTHR43248">
    <property type="entry name" value="2-SUCCINYL-6-HYDROXY-2,4-CYCLOHEXADIENE-1-CARBOXYLATE SYNTHASE"/>
    <property type="match status" value="1"/>
</dbReference>
<dbReference type="RefSeq" id="WP_114826638.1">
    <property type="nucleotide sequence ID" value="NZ_QQSY01000006.1"/>
</dbReference>
<dbReference type="InterPro" id="IPR051601">
    <property type="entry name" value="Serine_prot/Carboxylest_S33"/>
</dbReference>
<evidence type="ECO:0000313" key="6">
    <source>
        <dbReference type="Proteomes" id="UP000254711"/>
    </source>
</evidence>
<evidence type="ECO:0000313" key="5">
    <source>
        <dbReference type="EMBL" id="RDI97302.1"/>
    </source>
</evidence>
<dbReference type="InterPro" id="IPR000073">
    <property type="entry name" value="AB_hydrolase_1"/>
</dbReference>
<comment type="caution">
    <text evidence="5">The sequence shown here is derived from an EMBL/GenBank/DDBJ whole genome shotgun (WGS) entry which is preliminary data.</text>
</comment>
<reference evidence="5 6" key="1">
    <citation type="submission" date="2018-07" db="EMBL/GenBank/DDBJ databases">
        <title>Dyella solisilvae sp. nov., isolated from the pine and broad-leaved mixed forest soil.</title>
        <authorList>
            <person name="Gao Z."/>
            <person name="Qiu L."/>
        </authorList>
    </citation>
    <scope>NUCLEOTIDE SEQUENCE [LARGE SCALE GENOMIC DNA]</scope>
    <source>
        <strain evidence="5 6">DHG54</strain>
    </source>
</reference>
<dbReference type="OrthoDB" id="4510475at2"/>
<dbReference type="GO" id="GO:0008233">
    <property type="term" value="F:peptidase activity"/>
    <property type="evidence" value="ECO:0007669"/>
    <property type="project" value="InterPro"/>
</dbReference>
<feature type="region of interest" description="Disordered" evidence="3">
    <location>
        <begin position="155"/>
        <end position="182"/>
    </location>
</feature>
<dbReference type="SUPFAM" id="SSF53474">
    <property type="entry name" value="alpha/beta-Hydrolases"/>
    <property type="match status" value="1"/>
</dbReference>
<keyword evidence="6" id="KW-1185">Reference proteome</keyword>
<accession>A0A370K3T4</accession>
<gene>
    <name evidence="5" type="ORF">DVT68_17880</name>
</gene>
<organism evidence="5 6">
    <name type="scientific">Dyella solisilvae</name>
    <dbReference type="NCBI Taxonomy" id="1920168"/>
    <lineage>
        <taxon>Bacteria</taxon>
        <taxon>Pseudomonadati</taxon>
        <taxon>Pseudomonadota</taxon>
        <taxon>Gammaproteobacteria</taxon>
        <taxon>Lysobacterales</taxon>
        <taxon>Rhodanobacteraceae</taxon>
        <taxon>Dyella</taxon>
    </lineage>
</organism>
<dbReference type="Pfam" id="PF00561">
    <property type="entry name" value="Abhydrolase_1"/>
    <property type="match status" value="1"/>
</dbReference>
<feature type="domain" description="AB hydrolase-1" evidence="4">
    <location>
        <begin position="117"/>
        <end position="481"/>
    </location>
</feature>
<evidence type="ECO:0000256" key="2">
    <source>
        <dbReference type="ARBA" id="ARBA00022801"/>
    </source>
</evidence>
<evidence type="ECO:0000259" key="4">
    <source>
        <dbReference type="Pfam" id="PF00561"/>
    </source>
</evidence>
<comment type="similarity">
    <text evidence="1">Belongs to the peptidase S33 family.</text>
</comment>
<evidence type="ECO:0000256" key="1">
    <source>
        <dbReference type="ARBA" id="ARBA00010088"/>
    </source>
</evidence>
<sequence length="525" mass="56875">MASKGRTSLRIAMAIVIVVALGWRHFHPQEPEATGDHPPAAAAAPAAVAPAKPQTWRLGSLTLTPCELSEPNSGLSTAAWCAPFEVPENRDDPHSRTIHLKLAVLRSSAQVASRDMLVMLAGGPGQAATESWPAVSTALSPLTAHRHVLLLDQRGTGGSNPLTCKDEGAGPEGGVDDLQSHPEKEREQIQRCLKLLADKADPRFYTTSVAVQDLEDVRKALGSPTFDLVGVSYGTRMAQQYAMRHPEAVRSLVLDGVVPNELVLGEDFAQNLDDALKAQFARCATTDACRKRFNDPYQTLYQLRDALRANPHMVSFRDPQNYQTVQRMLSEASLASVVRMFAYTPLTSALLPLSIDAAAHGDVGPLLGQAKLLSGDLSDTMNGGMQLSVICSEDADLLTARPQDAHTILGTRMIDTLKNVCSVWPKGTRPDDFHQPLKTDKPVLLLSGQYDPVTPPRYAEQVASNLPRSRHLVLTGQGHNVMNAGCAPQVIKHFIEDLNPAALNVKCLDRLQPTPMFIDFNGAEP</sequence>
<name>A0A370K3T4_9GAMM</name>
<protein>
    <submittedName>
        <fullName evidence="5">Alpha/beta hydrolase</fullName>
    </submittedName>
</protein>
<dbReference type="GO" id="GO:0006508">
    <property type="term" value="P:proteolysis"/>
    <property type="evidence" value="ECO:0007669"/>
    <property type="project" value="InterPro"/>
</dbReference>
<dbReference type="InterPro" id="IPR029058">
    <property type="entry name" value="AB_hydrolase_fold"/>
</dbReference>
<dbReference type="InterPro" id="IPR002410">
    <property type="entry name" value="Peptidase_S33"/>
</dbReference>
<dbReference type="Proteomes" id="UP000254711">
    <property type="component" value="Unassembled WGS sequence"/>
</dbReference>